<evidence type="ECO:0000256" key="1">
    <source>
        <dbReference type="ARBA" id="ARBA00001971"/>
    </source>
</evidence>
<dbReference type="Proteomes" id="UP000007800">
    <property type="component" value="Unassembled WGS sequence"/>
</dbReference>
<evidence type="ECO:0000256" key="3">
    <source>
        <dbReference type="ARBA" id="ARBA00022723"/>
    </source>
</evidence>
<dbReference type="InParanoid" id="C5LHQ4"/>
<gene>
    <name evidence="8" type="ORF">Pmar_PMAR022955</name>
</gene>
<dbReference type="GO" id="GO:0016705">
    <property type="term" value="F:oxidoreductase activity, acting on paired donors, with incorporation or reduction of molecular oxygen"/>
    <property type="evidence" value="ECO:0007669"/>
    <property type="project" value="InterPro"/>
</dbReference>
<name>C5LHQ4_PERM5</name>
<dbReference type="OrthoDB" id="3934656at2759"/>
<comment type="cofactor">
    <cofactor evidence="1 5">
        <name>heme</name>
        <dbReference type="ChEBI" id="CHEBI:30413"/>
    </cofactor>
</comment>
<dbReference type="GO" id="GO:0004497">
    <property type="term" value="F:monooxygenase activity"/>
    <property type="evidence" value="ECO:0007669"/>
    <property type="project" value="UniProtKB-KW"/>
</dbReference>
<evidence type="ECO:0000256" key="5">
    <source>
        <dbReference type="PIRSR" id="PIRSR602403-1"/>
    </source>
</evidence>
<keyword evidence="5 6" id="KW-0349">Heme</keyword>
<keyword evidence="4 5" id="KW-0408">Iron</keyword>
<dbReference type="PANTHER" id="PTHR24305:SF166">
    <property type="entry name" value="CYTOCHROME P450 12A4, MITOCHONDRIAL-RELATED"/>
    <property type="match status" value="1"/>
</dbReference>
<dbReference type="InterPro" id="IPR050121">
    <property type="entry name" value="Cytochrome_P450_monoxygenase"/>
</dbReference>
<dbReference type="PROSITE" id="PS00086">
    <property type="entry name" value="CYTOCHROME_P450"/>
    <property type="match status" value="1"/>
</dbReference>
<evidence type="ECO:0000256" key="6">
    <source>
        <dbReference type="RuleBase" id="RU000461"/>
    </source>
</evidence>
<dbReference type="InterPro" id="IPR002403">
    <property type="entry name" value="Cyt_P450_E_grp-IV"/>
</dbReference>
<dbReference type="RefSeq" id="XP_002771842.1">
    <property type="nucleotide sequence ID" value="XM_002771796.1"/>
</dbReference>
<evidence type="ECO:0000313" key="9">
    <source>
        <dbReference type="Proteomes" id="UP000007800"/>
    </source>
</evidence>
<comment type="similarity">
    <text evidence="2 6">Belongs to the cytochrome P450 family.</text>
</comment>
<evidence type="ECO:0000256" key="2">
    <source>
        <dbReference type="ARBA" id="ARBA00010617"/>
    </source>
</evidence>
<dbReference type="InterPro" id="IPR017972">
    <property type="entry name" value="Cyt_P450_CS"/>
</dbReference>
<organism evidence="9">
    <name type="scientific">Perkinsus marinus (strain ATCC 50983 / TXsc)</name>
    <dbReference type="NCBI Taxonomy" id="423536"/>
    <lineage>
        <taxon>Eukaryota</taxon>
        <taxon>Sar</taxon>
        <taxon>Alveolata</taxon>
        <taxon>Perkinsozoa</taxon>
        <taxon>Perkinsea</taxon>
        <taxon>Perkinsida</taxon>
        <taxon>Perkinsidae</taxon>
        <taxon>Perkinsus</taxon>
    </lineage>
</organism>
<dbReference type="InterPro" id="IPR001128">
    <property type="entry name" value="Cyt_P450"/>
</dbReference>
<dbReference type="CDD" id="cd00302">
    <property type="entry name" value="cytochrome_P450"/>
    <property type="match status" value="1"/>
</dbReference>
<dbReference type="GO" id="GO:0020037">
    <property type="term" value="F:heme binding"/>
    <property type="evidence" value="ECO:0007669"/>
    <property type="project" value="InterPro"/>
</dbReference>
<dbReference type="Gene3D" id="1.10.630.10">
    <property type="entry name" value="Cytochrome P450"/>
    <property type="match status" value="1"/>
</dbReference>
<dbReference type="InterPro" id="IPR036396">
    <property type="entry name" value="Cyt_P450_sf"/>
</dbReference>
<dbReference type="AlphaFoldDB" id="C5LHQ4"/>
<evidence type="ECO:0000256" key="4">
    <source>
        <dbReference type="ARBA" id="ARBA00023004"/>
    </source>
</evidence>
<keyword evidence="6" id="KW-0503">Monooxygenase</keyword>
<evidence type="ECO:0000256" key="7">
    <source>
        <dbReference type="SAM" id="MobiDB-lite"/>
    </source>
</evidence>
<dbReference type="PANTHER" id="PTHR24305">
    <property type="entry name" value="CYTOCHROME P450"/>
    <property type="match status" value="1"/>
</dbReference>
<dbReference type="OMA" id="DSGNWIN"/>
<keyword evidence="3 5" id="KW-0479">Metal-binding</keyword>
<dbReference type="EMBL" id="GG682149">
    <property type="protein sequence ID" value="EER03658.1"/>
    <property type="molecule type" value="Genomic_DNA"/>
</dbReference>
<evidence type="ECO:0000313" key="8">
    <source>
        <dbReference type="EMBL" id="EER03658.1"/>
    </source>
</evidence>
<dbReference type="SUPFAM" id="SSF48264">
    <property type="entry name" value="Cytochrome P450"/>
    <property type="match status" value="1"/>
</dbReference>
<dbReference type="PRINTS" id="PR00385">
    <property type="entry name" value="P450"/>
</dbReference>
<keyword evidence="9" id="KW-1185">Reference proteome</keyword>
<dbReference type="Pfam" id="PF00067">
    <property type="entry name" value="p450"/>
    <property type="match status" value="1"/>
</dbReference>
<dbReference type="PRINTS" id="PR00465">
    <property type="entry name" value="EP450IV"/>
</dbReference>
<feature type="region of interest" description="Disordered" evidence="7">
    <location>
        <begin position="1"/>
        <end position="20"/>
    </location>
</feature>
<proteinExistence type="inferred from homology"/>
<accession>C5LHQ4</accession>
<feature type="binding site" description="axial binding residue" evidence="5">
    <location>
        <position position="324"/>
    </location>
    <ligand>
        <name>heme</name>
        <dbReference type="ChEBI" id="CHEBI:30413"/>
    </ligand>
    <ligandPart>
        <name>Fe</name>
        <dbReference type="ChEBI" id="CHEBI:18248"/>
    </ligandPart>
</feature>
<dbReference type="GO" id="GO:0005506">
    <property type="term" value="F:iron ion binding"/>
    <property type="evidence" value="ECO:0007669"/>
    <property type="project" value="InterPro"/>
</dbReference>
<dbReference type="GeneID" id="9048075"/>
<sequence>MDSVSMAMSEGDTWKRHRRAASRPLAETNLDKLVPMIIRLGEDMVGKLKQLADEKGVITWKPVNDVQLLGMRVAAAVYMGETDPLSSEYALFSHNVQGEVRELIMHIFSISLKPSRILYHDRLIYRLLFPGVRESARKWRGINSKLLEDIRRNKKAAPRDSDLPKSVPRSSAGQLNETELSHNLIMYLGAGGETAASAIVRLMQYFCKFPEIQTRARAEATSIRELSAHSVYDMPYIEACLMETIRLNPSPPMELVRALVDCKVAGKPVKAGTKLIFPLTQIQRKVYTDGDEFRPERWLVPGAHSIDEKLRTEFVGFGFGPRQCPGRYLAVKEVVTIIALLLPMVNKMYPFEDSSEVYPLNVSRDYLE</sequence>
<reference evidence="8 9" key="1">
    <citation type="submission" date="2008-07" db="EMBL/GenBank/DDBJ databases">
        <authorList>
            <person name="El-Sayed N."/>
            <person name="Caler E."/>
            <person name="Inman J."/>
            <person name="Amedeo P."/>
            <person name="Hass B."/>
            <person name="Wortman J."/>
        </authorList>
    </citation>
    <scope>NUCLEOTIDE SEQUENCE [LARGE SCALE GENOMIC DNA]</scope>
    <source>
        <strain evidence="9">ATCC 50983 / TXsc</strain>
    </source>
</reference>
<protein>
    <submittedName>
        <fullName evidence="8">Cytochrome P450, putative</fullName>
    </submittedName>
</protein>
<keyword evidence="6" id="KW-0560">Oxidoreductase</keyword>